<evidence type="ECO:0000313" key="4">
    <source>
        <dbReference type="Proteomes" id="UP000008783"/>
    </source>
</evidence>
<keyword evidence="2" id="KW-1133">Transmembrane helix</keyword>
<dbReference type="InParanoid" id="H6QST0"/>
<dbReference type="Proteomes" id="UP000008783">
    <property type="component" value="Unassembled WGS sequence"/>
</dbReference>
<dbReference type="GeneID" id="13540573"/>
<dbReference type="HOGENOM" id="CLU_063101_0_0_1"/>
<protein>
    <submittedName>
        <fullName evidence="3">Uncharacterized protein</fullName>
    </submittedName>
</protein>
<feature type="compositionally biased region" description="Polar residues" evidence="1">
    <location>
        <begin position="221"/>
        <end position="239"/>
    </location>
</feature>
<evidence type="ECO:0000256" key="1">
    <source>
        <dbReference type="SAM" id="MobiDB-lite"/>
    </source>
</evidence>
<name>H6QST0_PUCGT</name>
<evidence type="ECO:0000256" key="2">
    <source>
        <dbReference type="SAM" id="Phobius"/>
    </source>
</evidence>
<reference evidence="4" key="1">
    <citation type="journal article" date="2011" name="Proc. Natl. Acad. Sci. U.S.A.">
        <title>Obligate biotrophy features unraveled by the genomic analysis of rust fungi.</title>
        <authorList>
            <person name="Duplessis S."/>
            <person name="Cuomo C.A."/>
            <person name="Lin Y.-C."/>
            <person name="Aerts A."/>
            <person name="Tisserant E."/>
            <person name="Veneault-Fourrey C."/>
            <person name="Joly D.L."/>
            <person name="Hacquard S."/>
            <person name="Amselem J."/>
            <person name="Cantarel B.L."/>
            <person name="Chiu R."/>
            <person name="Coutinho P.M."/>
            <person name="Feau N."/>
            <person name="Field M."/>
            <person name="Frey P."/>
            <person name="Gelhaye E."/>
            <person name="Goldberg J."/>
            <person name="Grabherr M.G."/>
            <person name="Kodira C.D."/>
            <person name="Kohler A."/>
            <person name="Kuees U."/>
            <person name="Lindquist E.A."/>
            <person name="Lucas S.M."/>
            <person name="Mago R."/>
            <person name="Mauceli E."/>
            <person name="Morin E."/>
            <person name="Murat C."/>
            <person name="Pangilinan J.L."/>
            <person name="Park R."/>
            <person name="Pearson M."/>
            <person name="Quesneville H."/>
            <person name="Rouhier N."/>
            <person name="Sakthikumar S."/>
            <person name="Salamov A.A."/>
            <person name="Schmutz J."/>
            <person name="Selles B."/>
            <person name="Shapiro H."/>
            <person name="Tanguay P."/>
            <person name="Tuskan G.A."/>
            <person name="Henrissat B."/>
            <person name="Van de Peer Y."/>
            <person name="Rouze P."/>
            <person name="Ellis J.G."/>
            <person name="Dodds P.N."/>
            <person name="Schein J.E."/>
            <person name="Zhong S."/>
            <person name="Hamelin R.C."/>
            <person name="Grigoriev I.V."/>
            <person name="Szabo L.J."/>
            <person name="Martin F."/>
        </authorList>
    </citation>
    <scope>NUCLEOTIDE SEQUENCE [LARGE SCALE GENOMIC DNA]</scope>
    <source>
        <strain evidence="4">CRL 75-36-700-3 / race SCCL</strain>
    </source>
</reference>
<feature type="compositionally biased region" description="Low complexity" evidence="1">
    <location>
        <begin position="240"/>
        <end position="251"/>
    </location>
</feature>
<dbReference type="EMBL" id="DS178299">
    <property type="protein sequence ID" value="EHS63823.1"/>
    <property type="molecule type" value="Genomic_DNA"/>
</dbReference>
<dbReference type="VEuPathDB" id="FungiDB:PGTG_21865"/>
<organism evidence="3 4">
    <name type="scientific">Puccinia graminis f. sp. tritici (strain CRL 75-36-700-3 / race SCCL)</name>
    <name type="common">Black stem rust fungus</name>
    <dbReference type="NCBI Taxonomy" id="418459"/>
    <lineage>
        <taxon>Eukaryota</taxon>
        <taxon>Fungi</taxon>
        <taxon>Dikarya</taxon>
        <taxon>Basidiomycota</taxon>
        <taxon>Pucciniomycotina</taxon>
        <taxon>Pucciniomycetes</taxon>
        <taxon>Pucciniales</taxon>
        <taxon>Pucciniaceae</taxon>
        <taxon>Puccinia</taxon>
    </lineage>
</organism>
<dbReference type="KEGG" id="pgr:PGTG_21865"/>
<dbReference type="AlphaFoldDB" id="H6QST0"/>
<feature type="transmembrane region" description="Helical" evidence="2">
    <location>
        <begin position="128"/>
        <end position="146"/>
    </location>
</feature>
<accession>H6QST0</accession>
<feature type="region of interest" description="Disordered" evidence="1">
    <location>
        <begin position="57"/>
        <end position="117"/>
    </location>
</feature>
<gene>
    <name evidence="3" type="ORF">PGTG_21865</name>
</gene>
<keyword evidence="2" id="KW-0812">Transmembrane</keyword>
<feature type="region of interest" description="Disordered" evidence="1">
    <location>
        <begin position="283"/>
        <end position="340"/>
    </location>
</feature>
<keyword evidence="4" id="KW-1185">Reference proteome</keyword>
<dbReference type="RefSeq" id="XP_003889422.1">
    <property type="nucleotide sequence ID" value="XM_003889373.1"/>
</dbReference>
<feature type="region of interest" description="Disordered" evidence="1">
    <location>
        <begin position="174"/>
        <end position="262"/>
    </location>
</feature>
<sequence>MLPTCQRWLGSRRWTVVKFEPAGKKEGEGAKPKHSTPLRPLKEASLHTHHYHTELLLQQTHTNERTNEEFETCKKTRKTEDITMPSDLRKRKAESSGLPSTVSNPKPAANEVGHAASNRQKPTIAPTVFMLLIVGLMFALFPIFYYTQVMLPDPLSTSILSNFRNKGNTILNALGHTSSAGNGRIPFNSEHKNQPPPASKGMAPPIIEQENKDSLPPSGSLGRQTTQPPDTMAKTSDPITTSTTATTTTTTPSEKLSPEKQKKLDEELGLFWEASSRYRREAQKQKAGQYALQGDGTAPPPQKATTATAAKEEEEGAHGEQPLSLDRLPDADPDAKEGLTPEFWDAVKHQFSADDLTLVLNDMRRTEQAAQSL</sequence>
<feature type="compositionally biased region" description="Basic and acidic residues" evidence="1">
    <location>
        <begin position="327"/>
        <end position="340"/>
    </location>
</feature>
<proteinExistence type="predicted"/>
<feature type="compositionally biased region" description="Basic and acidic residues" evidence="1">
    <location>
        <begin position="62"/>
        <end position="81"/>
    </location>
</feature>
<keyword evidence="2" id="KW-0472">Membrane</keyword>
<dbReference type="OrthoDB" id="2504071at2759"/>
<evidence type="ECO:0000313" key="3">
    <source>
        <dbReference type="EMBL" id="EHS63823.1"/>
    </source>
</evidence>